<gene>
    <name evidence="7" type="ORF">BJ984_000876</name>
</gene>
<accession>A0A852S8Z6</accession>
<feature type="transmembrane region" description="Helical" evidence="6">
    <location>
        <begin position="143"/>
        <end position="162"/>
    </location>
</feature>
<comment type="caution">
    <text evidence="7">The sequence shown here is derived from an EMBL/GenBank/DDBJ whole genome shotgun (WGS) entry which is preliminary data.</text>
</comment>
<dbReference type="Proteomes" id="UP000549913">
    <property type="component" value="Unassembled WGS sequence"/>
</dbReference>
<keyword evidence="8" id="KW-1185">Reference proteome</keyword>
<evidence type="ECO:0000256" key="2">
    <source>
        <dbReference type="ARBA" id="ARBA00022475"/>
    </source>
</evidence>
<name>A0A852S8Z6_9MICO</name>
<reference evidence="7 8" key="1">
    <citation type="submission" date="2020-07" db="EMBL/GenBank/DDBJ databases">
        <title>Sequencing the genomes of 1000 actinobacteria strains.</title>
        <authorList>
            <person name="Klenk H.-P."/>
        </authorList>
    </citation>
    <scope>NUCLEOTIDE SEQUENCE [LARGE SCALE GENOMIC DNA]</scope>
    <source>
        <strain evidence="7 8">DSM 26474</strain>
    </source>
</reference>
<keyword evidence="5 6" id="KW-0472">Membrane</keyword>
<sequence length="257" mass="27253">MYAGAFVGFLTAVTTGNPYLGIGTAVVAGLAAGALMGLLTVTLGVNQHVAGLGTTLLLVAACDFTNRLLFSTGTQSVTEKFDRWFPGLGMLAQYPMTFVAFLVLAPALWWVLRSTGFGLRLHAVGENPEAADAAGIPVARTRYAALMLGSVLMAVGGSFLTLSLLGSFTLDIVSGRGWICIALVIFGRWRVWPVVAGALLFGFTDALQLQLAITPLFSAVPNELLIALPYLVVIAALAVWGRRVRYPGAYLTPYRRA</sequence>
<dbReference type="AlphaFoldDB" id="A0A852S8Z6"/>
<evidence type="ECO:0000313" key="7">
    <source>
        <dbReference type="EMBL" id="NYD69718.1"/>
    </source>
</evidence>
<dbReference type="PANTHER" id="PTHR43370">
    <property type="entry name" value="SUGAR ABC TRANSPORTER INTEGRAL MEMBRANE PROTEIN-RELATED"/>
    <property type="match status" value="1"/>
</dbReference>
<keyword evidence="7" id="KW-0813">Transport</keyword>
<dbReference type="PANTHER" id="PTHR43370:SF2">
    <property type="entry name" value="ABC TRANSPORTER PERMEASE PROTEIN"/>
    <property type="match status" value="1"/>
</dbReference>
<keyword evidence="4 6" id="KW-1133">Transmembrane helix</keyword>
<evidence type="ECO:0000256" key="6">
    <source>
        <dbReference type="SAM" id="Phobius"/>
    </source>
</evidence>
<feature type="transmembrane region" description="Helical" evidence="6">
    <location>
        <begin position="90"/>
        <end position="112"/>
    </location>
</feature>
<keyword evidence="7" id="KW-0762">Sugar transport</keyword>
<dbReference type="GO" id="GO:0005886">
    <property type="term" value="C:plasma membrane"/>
    <property type="evidence" value="ECO:0007669"/>
    <property type="project" value="UniProtKB-SubCell"/>
</dbReference>
<dbReference type="Pfam" id="PF02653">
    <property type="entry name" value="BPD_transp_2"/>
    <property type="match status" value="1"/>
</dbReference>
<organism evidence="7 8">
    <name type="scientific">Herbiconiux flava</name>
    <dbReference type="NCBI Taxonomy" id="881268"/>
    <lineage>
        <taxon>Bacteria</taxon>
        <taxon>Bacillati</taxon>
        <taxon>Actinomycetota</taxon>
        <taxon>Actinomycetes</taxon>
        <taxon>Micrococcales</taxon>
        <taxon>Microbacteriaceae</taxon>
        <taxon>Herbiconiux</taxon>
    </lineage>
</organism>
<feature type="transmembrane region" description="Helical" evidence="6">
    <location>
        <begin position="194"/>
        <end position="218"/>
    </location>
</feature>
<evidence type="ECO:0000313" key="8">
    <source>
        <dbReference type="Proteomes" id="UP000549913"/>
    </source>
</evidence>
<feature type="transmembrane region" description="Helical" evidence="6">
    <location>
        <begin position="168"/>
        <end position="187"/>
    </location>
</feature>
<keyword evidence="2" id="KW-1003">Cell membrane</keyword>
<keyword evidence="3 6" id="KW-0812">Transmembrane</keyword>
<evidence type="ECO:0000256" key="5">
    <source>
        <dbReference type="ARBA" id="ARBA00023136"/>
    </source>
</evidence>
<evidence type="ECO:0000256" key="1">
    <source>
        <dbReference type="ARBA" id="ARBA00004651"/>
    </source>
</evidence>
<evidence type="ECO:0000256" key="3">
    <source>
        <dbReference type="ARBA" id="ARBA00022692"/>
    </source>
</evidence>
<evidence type="ECO:0000256" key="4">
    <source>
        <dbReference type="ARBA" id="ARBA00022989"/>
    </source>
</evidence>
<dbReference type="GO" id="GO:0022857">
    <property type="term" value="F:transmembrane transporter activity"/>
    <property type="evidence" value="ECO:0007669"/>
    <property type="project" value="InterPro"/>
</dbReference>
<protein>
    <submittedName>
        <fullName evidence="7">Simple sugar transport system permease protein</fullName>
    </submittedName>
</protein>
<dbReference type="EMBL" id="JACCBM010000001">
    <property type="protein sequence ID" value="NYD69718.1"/>
    <property type="molecule type" value="Genomic_DNA"/>
</dbReference>
<dbReference type="InterPro" id="IPR001851">
    <property type="entry name" value="ABC_transp_permease"/>
</dbReference>
<dbReference type="CDD" id="cd06580">
    <property type="entry name" value="TM_PBP1_transp_TpRbsC_like"/>
    <property type="match status" value="1"/>
</dbReference>
<feature type="transmembrane region" description="Helical" evidence="6">
    <location>
        <begin position="20"/>
        <end position="42"/>
    </location>
</feature>
<comment type="subcellular location">
    <subcellularLocation>
        <location evidence="1">Cell membrane</location>
        <topology evidence="1">Multi-pass membrane protein</topology>
    </subcellularLocation>
</comment>
<proteinExistence type="predicted"/>
<feature type="transmembrane region" description="Helical" evidence="6">
    <location>
        <begin position="224"/>
        <end position="241"/>
    </location>
</feature>
<feature type="transmembrane region" description="Helical" evidence="6">
    <location>
        <begin position="49"/>
        <end position="70"/>
    </location>
</feature>